<feature type="compositionally biased region" description="Low complexity" evidence="1">
    <location>
        <begin position="625"/>
        <end position="638"/>
    </location>
</feature>
<protein>
    <submittedName>
        <fullName evidence="2">Uncharacterized protein</fullName>
    </submittedName>
</protein>
<keyword evidence="3" id="KW-1185">Reference proteome</keyword>
<sequence length="749" mass="81340">MIYTLTSVKLESNCATQALPQPTNHFLNTPAGQHSLSCCQLHSSGSAIGSAPLSRPAELCRPMASRKKITLLGDESVSMKLEEVAVKAELAEPDSDRATSSAFRAATDVETSEGKELLSGRFKEWLGKAVNVEDCMTIVSNLLRLLDQHQKAPACMASADFPASLPATNDSAKAALEQWRKFWIEDGRTAEEVSIQDSEQLLVDAVAQLMAQGKTEQVKTEPKEETTDDLDDLLNGTSSARLHKKHKSKKGDEDGADLQAPPSAEDLAYESDTQYEEVDVSKSLEALRIEASSYDKIDGLYKRLEKSSRGRPAYWNSTSRKMSYLYWNKGWKISFAFGSSKCAATVKDVEGVDLPIEPYPVSWKVIDKSTDDQKKKTALTMRVIDESVYASTLQNKDGGQPVAPLFPTATRIKKREKKMEKSVEPAVEGSPAKKKREAGEAKPKRASGATKAAAADDDEAAMVEAAAGQDSDDENKAPSAQRSSQHGSDSDDDKDDSSESSGSESSSEEVKPSPKAIAEVAITIKPSFQAMNSAARAFVSATGLMKLPAEQAHAKAQKLRDTLFDRIRKGEKIPQMISLQDAQQIISFCDREYGTGDKVKERQPAAPPPRHLLGPGNVAPSTPDGAPQTPPGALAAAGARRDEELPPHRRGIQPLKCAIRKGPRGVIMNFQRRIQYGPYGPQISQVKVATYKTSGDTLWFSMPGAYVFCDACLKAVPQSMGSLQGAPQRSQFAQDKFLCTDCMMNGRQG</sequence>
<dbReference type="EMBL" id="CAJNNV010000011">
    <property type="protein sequence ID" value="CAE8581035.1"/>
    <property type="molecule type" value="Genomic_DNA"/>
</dbReference>
<dbReference type="Proteomes" id="UP000654075">
    <property type="component" value="Unassembled WGS sequence"/>
</dbReference>
<name>A0A813D0L4_POLGL</name>
<dbReference type="OrthoDB" id="10485539at2759"/>
<gene>
    <name evidence="2" type="ORF">PGLA1383_LOCUS67</name>
</gene>
<feature type="region of interest" description="Disordered" evidence="1">
    <location>
        <begin position="598"/>
        <end position="648"/>
    </location>
</feature>
<reference evidence="2" key="1">
    <citation type="submission" date="2021-02" db="EMBL/GenBank/DDBJ databases">
        <authorList>
            <person name="Dougan E. K."/>
            <person name="Rhodes N."/>
            <person name="Thang M."/>
            <person name="Chan C."/>
        </authorList>
    </citation>
    <scope>NUCLEOTIDE SEQUENCE</scope>
</reference>
<feature type="region of interest" description="Disordered" evidence="1">
    <location>
        <begin position="394"/>
        <end position="514"/>
    </location>
</feature>
<evidence type="ECO:0000313" key="2">
    <source>
        <dbReference type="EMBL" id="CAE8581035.1"/>
    </source>
</evidence>
<feature type="compositionally biased region" description="Basic and acidic residues" evidence="1">
    <location>
        <begin position="216"/>
        <end position="225"/>
    </location>
</feature>
<comment type="caution">
    <text evidence="2">The sequence shown here is derived from an EMBL/GenBank/DDBJ whole genome shotgun (WGS) entry which is preliminary data.</text>
</comment>
<dbReference type="AlphaFoldDB" id="A0A813D0L4"/>
<accession>A0A813D0L4</accession>
<proteinExistence type="predicted"/>
<feature type="region of interest" description="Disordered" evidence="1">
    <location>
        <begin position="213"/>
        <end position="263"/>
    </location>
</feature>
<organism evidence="2 3">
    <name type="scientific">Polarella glacialis</name>
    <name type="common">Dinoflagellate</name>
    <dbReference type="NCBI Taxonomy" id="89957"/>
    <lineage>
        <taxon>Eukaryota</taxon>
        <taxon>Sar</taxon>
        <taxon>Alveolata</taxon>
        <taxon>Dinophyceae</taxon>
        <taxon>Suessiales</taxon>
        <taxon>Suessiaceae</taxon>
        <taxon>Polarella</taxon>
    </lineage>
</organism>
<evidence type="ECO:0000256" key="1">
    <source>
        <dbReference type="SAM" id="MobiDB-lite"/>
    </source>
</evidence>
<evidence type="ECO:0000313" key="3">
    <source>
        <dbReference type="Proteomes" id="UP000654075"/>
    </source>
</evidence>